<reference evidence="3 4" key="1">
    <citation type="journal article" date="2015" name="Nature">
        <title>rRNA introns, odd ribosomes, and small enigmatic genomes across a large radiation of phyla.</title>
        <authorList>
            <person name="Brown C.T."/>
            <person name="Hug L.A."/>
            <person name="Thomas B.C."/>
            <person name="Sharon I."/>
            <person name="Castelle C.J."/>
            <person name="Singh A."/>
            <person name="Wilkins M.J."/>
            <person name="Williams K.H."/>
            <person name="Banfield J.F."/>
        </authorList>
    </citation>
    <scope>NUCLEOTIDE SEQUENCE [LARGE SCALE GENOMIC DNA]</scope>
</reference>
<feature type="chain" id="PRO_5002540377" description="DUF5667 domain-containing protein" evidence="1">
    <location>
        <begin position="20"/>
        <end position="148"/>
    </location>
</feature>
<gene>
    <name evidence="3" type="ORF">UY48_C0040G0005</name>
</gene>
<proteinExistence type="predicted"/>
<comment type="caution">
    <text evidence="3">The sequence shown here is derived from an EMBL/GenBank/DDBJ whole genome shotgun (WGS) entry which is preliminary data.</text>
</comment>
<evidence type="ECO:0000256" key="1">
    <source>
        <dbReference type="SAM" id="SignalP"/>
    </source>
</evidence>
<dbReference type="Pfam" id="PF18915">
    <property type="entry name" value="DUF5667"/>
    <property type="match status" value="1"/>
</dbReference>
<dbReference type="EMBL" id="LCQD01000040">
    <property type="protein sequence ID" value="KKW10340.1"/>
    <property type="molecule type" value="Genomic_DNA"/>
</dbReference>
<evidence type="ECO:0000313" key="3">
    <source>
        <dbReference type="EMBL" id="KKW10340.1"/>
    </source>
</evidence>
<feature type="domain" description="DUF5667" evidence="2">
    <location>
        <begin position="29"/>
        <end position="119"/>
    </location>
</feature>
<sequence>MKKLLLLISFLALASSVRAEYVLPYPSFMPGNKLYRVTRIVDKLKNYWYFGSIAQAKYHLGLSDKYLVEAKTLFEYKQYLLAVDALGRSDDEFRKVPRNPAAAEKHIEVLTQLLSIVPDAFTWTPEKSEATRLPLKDLLEASIRLRQL</sequence>
<feature type="signal peptide" evidence="1">
    <location>
        <begin position="1"/>
        <end position="19"/>
    </location>
</feature>
<evidence type="ECO:0000259" key="2">
    <source>
        <dbReference type="Pfam" id="PF18915"/>
    </source>
</evidence>
<keyword evidence="1" id="KW-0732">Signal</keyword>
<dbReference type="Proteomes" id="UP000034588">
    <property type="component" value="Unassembled WGS sequence"/>
</dbReference>
<protein>
    <recommendedName>
        <fullName evidence="2">DUF5667 domain-containing protein</fullName>
    </recommendedName>
</protein>
<evidence type="ECO:0000313" key="4">
    <source>
        <dbReference type="Proteomes" id="UP000034588"/>
    </source>
</evidence>
<organism evidence="3 4">
    <name type="scientific">Candidatus Gottesmanbacteria bacterium GW2011_GWB1_49_7</name>
    <dbReference type="NCBI Taxonomy" id="1618448"/>
    <lineage>
        <taxon>Bacteria</taxon>
        <taxon>Candidatus Gottesmaniibacteriota</taxon>
    </lineage>
</organism>
<dbReference type="InterPro" id="IPR043725">
    <property type="entry name" value="DUF5667"/>
</dbReference>
<accession>A0A0G1VVJ4</accession>
<dbReference type="AlphaFoldDB" id="A0A0G1VVJ4"/>
<name>A0A0G1VVJ4_9BACT</name>